<reference evidence="8 9" key="1">
    <citation type="journal article" date="2014" name="Genome Announc.">
        <title>Draft Genome Sequences of Two Vibrionaceae Species, Vibrio ponticus C121 and Photobacterium aphoticum C119, Isolated as Coral Reef Microbiota.</title>
        <authorList>
            <person name="Al-saari N."/>
            <person name="Meirelles P.M."/>
            <person name="Mino S."/>
            <person name="Suda W."/>
            <person name="Oshima K."/>
            <person name="Hattori M."/>
            <person name="Ohkuma M."/>
            <person name="Thompson F.L."/>
            <person name="Gomez-Gil B."/>
            <person name="Sawabe T."/>
            <person name="Sawabe T."/>
        </authorList>
    </citation>
    <scope>NUCLEOTIDE SEQUENCE [LARGE SCALE GENOMIC DNA]</scope>
    <source>
        <strain evidence="8 9">JCM 19237</strain>
    </source>
</reference>
<proteinExistence type="predicted"/>
<keyword evidence="2" id="KW-0378">Hydrolase</keyword>
<protein>
    <submittedName>
        <fullName evidence="8">ATP-dependent 23S rRNA helicase DbpA</fullName>
    </submittedName>
</protein>
<evidence type="ECO:0000256" key="2">
    <source>
        <dbReference type="ARBA" id="ARBA00022801"/>
    </source>
</evidence>
<organism evidence="8 9">
    <name type="scientific">Photobacterium aphoticum</name>
    <dbReference type="NCBI Taxonomy" id="754436"/>
    <lineage>
        <taxon>Bacteria</taxon>
        <taxon>Pseudomonadati</taxon>
        <taxon>Pseudomonadota</taxon>
        <taxon>Gammaproteobacteria</taxon>
        <taxon>Vibrionales</taxon>
        <taxon>Vibrionaceae</taxon>
        <taxon>Photobacterium</taxon>
    </lineage>
</organism>
<name>A0A090RA10_9GAMM</name>
<keyword evidence="1" id="KW-0547">Nucleotide-binding</keyword>
<dbReference type="InterPro" id="IPR027417">
    <property type="entry name" value="P-loop_NTPase"/>
</dbReference>
<dbReference type="PANTHER" id="PTHR47959:SF1">
    <property type="entry name" value="ATP-DEPENDENT RNA HELICASE DBPA"/>
    <property type="match status" value="1"/>
</dbReference>
<dbReference type="GO" id="GO:0003676">
    <property type="term" value="F:nucleic acid binding"/>
    <property type="evidence" value="ECO:0007669"/>
    <property type="project" value="InterPro"/>
</dbReference>
<dbReference type="InterPro" id="IPR011545">
    <property type="entry name" value="DEAD/DEAH_box_helicase_dom"/>
</dbReference>
<dbReference type="InterPro" id="IPR014014">
    <property type="entry name" value="RNA_helicase_DEAD_Q_motif"/>
</dbReference>
<dbReference type="SUPFAM" id="SSF52540">
    <property type="entry name" value="P-loop containing nucleoside triphosphate hydrolases"/>
    <property type="match status" value="1"/>
</dbReference>
<dbReference type="EMBL" id="BBMN01000004">
    <property type="protein sequence ID" value="GAL04432.1"/>
    <property type="molecule type" value="Genomic_DNA"/>
</dbReference>
<keyword evidence="3 8" id="KW-0347">Helicase</keyword>
<evidence type="ECO:0000256" key="4">
    <source>
        <dbReference type="ARBA" id="ARBA00022840"/>
    </source>
</evidence>
<dbReference type="PROSITE" id="PS51192">
    <property type="entry name" value="HELICASE_ATP_BIND_1"/>
    <property type="match status" value="1"/>
</dbReference>
<evidence type="ECO:0000313" key="8">
    <source>
        <dbReference type="EMBL" id="GAL04432.1"/>
    </source>
</evidence>
<dbReference type="STRING" id="754436.JCM19237_1104"/>
<dbReference type="GO" id="GO:0016787">
    <property type="term" value="F:hydrolase activity"/>
    <property type="evidence" value="ECO:0007669"/>
    <property type="project" value="UniProtKB-KW"/>
</dbReference>
<dbReference type="GO" id="GO:0005829">
    <property type="term" value="C:cytosol"/>
    <property type="evidence" value="ECO:0007669"/>
    <property type="project" value="TreeGrafter"/>
</dbReference>
<dbReference type="InterPro" id="IPR014001">
    <property type="entry name" value="Helicase_ATP-bd"/>
</dbReference>
<dbReference type="PROSITE" id="PS51195">
    <property type="entry name" value="Q_MOTIF"/>
    <property type="match status" value="1"/>
</dbReference>
<gene>
    <name evidence="8" type="ORF">JCM19237_1104</name>
</gene>
<dbReference type="Proteomes" id="UP000029227">
    <property type="component" value="Unassembled WGS sequence"/>
</dbReference>
<dbReference type="AlphaFoldDB" id="A0A090RA10"/>
<evidence type="ECO:0000256" key="3">
    <source>
        <dbReference type="ARBA" id="ARBA00022806"/>
    </source>
</evidence>
<dbReference type="Gene3D" id="3.40.50.300">
    <property type="entry name" value="P-loop containing nucleotide triphosphate hydrolases"/>
    <property type="match status" value="1"/>
</dbReference>
<keyword evidence="4" id="KW-0067">ATP-binding</keyword>
<dbReference type="GO" id="GO:0003724">
    <property type="term" value="F:RNA helicase activity"/>
    <property type="evidence" value="ECO:0007669"/>
    <property type="project" value="InterPro"/>
</dbReference>
<feature type="domain" description="DEAD-box RNA helicase Q" evidence="7">
    <location>
        <begin position="6"/>
        <end position="34"/>
    </location>
</feature>
<dbReference type="PANTHER" id="PTHR47959">
    <property type="entry name" value="ATP-DEPENDENT RNA HELICASE RHLE-RELATED"/>
    <property type="match status" value="1"/>
</dbReference>
<evidence type="ECO:0000259" key="6">
    <source>
        <dbReference type="PROSITE" id="PS51192"/>
    </source>
</evidence>
<evidence type="ECO:0000259" key="7">
    <source>
        <dbReference type="PROSITE" id="PS51195"/>
    </source>
</evidence>
<accession>A0A090RA10</accession>
<comment type="caution">
    <text evidence="8">The sequence shown here is derived from an EMBL/GenBank/DDBJ whole genome shotgun (WGS) entry which is preliminary data.</text>
</comment>
<evidence type="ECO:0000313" key="9">
    <source>
        <dbReference type="Proteomes" id="UP000029227"/>
    </source>
</evidence>
<dbReference type="Pfam" id="PF00270">
    <property type="entry name" value="DEAD"/>
    <property type="match status" value="1"/>
</dbReference>
<feature type="domain" description="Helicase ATP-binding" evidence="6">
    <location>
        <begin position="37"/>
        <end position="106"/>
    </location>
</feature>
<dbReference type="InterPro" id="IPR050079">
    <property type="entry name" value="DEAD_box_RNA_helicase"/>
</dbReference>
<sequence length="106" mass="11499">MAVSKDAFSSLSLKPELLSNLGSLGYEKMTPIQAQSLPAILAGQDVIAQAKTGSGKTAAFGLGVLQHLNVKRFRVQTLILCPTVSWPIRLLKKSVNWPVLFTISKY</sequence>
<evidence type="ECO:0000256" key="1">
    <source>
        <dbReference type="ARBA" id="ARBA00022741"/>
    </source>
</evidence>
<feature type="short sequence motif" description="Q motif" evidence="5">
    <location>
        <begin position="6"/>
        <end position="34"/>
    </location>
</feature>
<dbReference type="eggNOG" id="COG0513">
    <property type="taxonomic scope" value="Bacteria"/>
</dbReference>
<evidence type="ECO:0000256" key="5">
    <source>
        <dbReference type="PROSITE-ProRule" id="PRU00552"/>
    </source>
</evidence>
<dbReference type="GO" id="GO:0005524">
    <property type="term" value="F:ATP binding"/>
    <property type="evidence" value="ECO:0007669"/>
    <property type="project" value="UniProtKB-KW"/>
</dbReference>